<reference evidence="2" key="1">
    <citation type="submission" date="2017-11" db="EMBL/GenBank/DDBJ databases">
        <title>The complete genome sequence of Sphingopyxis pomeranensis sp. nov. strain WS5A3p.</title>
        <authorList>
            <person name="Kaminski M.A."/>
        </authorList>
    </citation>
    <scope>NUCLEOTIDE SEQUENCE [LARGE SCALE GENOMIC DNA]</scope>
    <source>
        <strain evidence="2">WS5A3p</strain>
    </source>
</reference>
<dbReference type="EMBL" id="PHFW01000001">
    <property type="protein sequence ID" value="PQM29596.1"/>
    <property type="molecule type" value="Genomic_DNA"/>
</dbReference>
<sequence>MSESKMLDADHFVAHFRQPGEPMARGNFLSRIFGIFSEEIVRIWCRDDRSPYENLGRPTLHYEGKPYTLDFLFRSRATDRVFVVEQKCEIAFENYRYLTLSDVAQLAHHKKAAFAGFLAAAYERTRPPIFHRREPIETDGAILIWGALDRQNVRTIQEATGLSDIISLSDVIQDLRTWRSDEYLQLVEDRRQWSAGLFAYLSEEA</sequence>
<accession>A0A2S8BB87</accession>
<proteinExistence type="predicted"/>
<name>A0A2S8BB87_9SPHN</name>
<gene>
    <name evidence="1" type="ORF">CVO77_01405</name>
</gene>
<dbReference type="AlphaFoldDB" id="A0A2S8BB87"/>
<protein>
    <submittedName>
        <fullName evidence="1">Uncharacterized protein</fullName>
    </submittedName>
</protein>
<evidence type="ECO:0000313" key="2">
    <source>
        <dbReference type="Proteomes" id="UP000238954"/>
    </source>
</evidence>
<dbReference type="Proteomes" id="UP000238954">
    <property type="component" value="Chromosome"/>
</dbReference>
<comment type="caution">
    <text evidence="1">The sequence shown here is derived from an EMBL/GenBank/DDBJ whole genome shotgun (WGS) entry which is preliminary data.</text>
</comment>
<evidence type="ECO:0000313" key="1">
    <source>
        <dbReference type="EMBL" id="PQM29596.1"/>
    </source>
</evidence>
<organism evidence="1 2">
    <name type="scientific">Sphingopyxis lindanitolerans</name>
    <dbReference type="NCBI Taxonomy" id="2054227"/>
    <lineage>
        <taxon>Bacteria</taxon>
        <taxon>Pseudomonadati</taxon>
        <taxon>Pseudomonadota</taxon>
        <taxon>Alphaproteobacteria</taxon>
        <taxon>Sphingomonadales</taxon>
        <taxon>Sphingomonadaceae</taxon>
        <taxon>Sphingopyxis</taxon>
    </lineage>
</organism>
<keyword evidence="2" id="KW-1185">Reference proteome</keyword>